<dbReference type="Proteomes" id="UP000304953">
    <property type="component" value="Unassembled WGS sequence"/>
</dbReference>
<reference evidence="1" key="1">
    <citation type="submission" date="2019-04" db="EMBL/GenBank/DDBJ databases">
        <title>Microbes associate with the intestines of laboratory mice.</title>
        <authorList>
            <person name="Navarre W."/>
            <person name="Wong E."/>
            <person name="Huang K."/>
            <person name="Tropini C."/>
            <person name="Ng K."/>
            <person name="Yu B."/>
        </authorList>
    </citation>
    <scope>NUCLEOTIDE SEQUENCE</scope>
    <source>
        <strain evidence="1">NM01_1-7b</strain>
    </source>
</reference>
<name>A0AC61RMX3_9FIRM</name>
<accession>A0AC61RMX3</accession>
<gene>
    <name evidence="1" type="ORF">E5329_26715</name>
</gene>
<organism evidence="1 2">
    <name type="scientific">Petralouisia muris</name>
    <dbReference type="NCBI Taxonomy" id="3032872"/>
    <lineage>
        <taxon>Bacteria</taxon>
        <taxon>Bacillati</taxon>
        <taxon>Bacillota</taxon>
        <taxon>Clostridia</taxon>
        <taxon>Lachnospirales</taxon>
        <taxon>Lachnospiraceae</taxon>
        <taxon>Petralouisia</taxon>
    </lineage>
</organism>
<protein>
    <submittedName>
        <fullName evidence="1">Uncharacterized protein</fullName>
    </submittedName>
</protein>
<comment type="caution">
    <text evidence="1">The sequence shown here is derived from an EMBL/GenBank/DDBJ whole genome shotgun (WGS) entry which is preliminary data.</text>
</comment>
<keyword evidence="2" id="KW-1185">Reference proteome</keyword>
<sequence length="227" mass="25953">MGEQTTKAMSNEQLIEACVGLDREQKKSRALLNSYKAELQARGLALMEDHNVRYVKFYGDEGSAAITDSMSLDILNPDKLKELVGEGVYSMKVKEETKTSYKFDSKFEKALKAIFTGDYTFETTLAEFLDEMSIKPDEKQKKLLLKKLKGEFEKDKETLISVLGQEGHEAPDFDVELWYIYRIKNGELIRAFLPEDMIDATIEGIRKSILVETKTSITLDYDTDKEE</sequence>
<dbReference type="EMBL" id="SRYA01000114">
    <property type="protein sequence ID" value="TGY87503.1"/>
    <property type="molecule type" value="Genomic_DNA"/>
</dbReference>
<evidence type="ECO:0000313" key="2">
    <source>
        <dbReference type="Proteomes" id="UP000304953"/>
    </source>
</evidence>
<evidence type="ECO:0000313" key="1">
    <source>
        <dbReference type="EMBL" id="TGY87503.1"/>
    </source>
</evidence>
<proteinExistence type="predicted"/>